<protein>
    <recommendedName>
        <fullName evidence="1">F-box domain-containing protein</fullName>
    </recommendedName>
</protein>
<feature type="domain" description="F-box" evidence="1">
    <location>
        <begin position="1"/>
        <end position="48"/>
    </location>
</feature>
<dbReference type="PROSITE" id="PS50181">
    <property type="entry name" value="FBOX"/>
    <property type="match status" value="1"/>
</dbReference>
<keyword evidence="3" id="KW-1185">Reference proteome</keyword>
<name>A0A9P5Z9V9_9AGAR</name>
<dbReference type="InterPro" id="IPR036047">
    <property type="entry name" value="F-box-like_dom_sf"/>
</dbReference>
<dbReference type="AlphaFoldDB" id="A0A9P5Z9V9"/>
<dbReference type="EMBL" id="MU155160">
    <property type="protein sequence ID" value="KAF9482885.1"/>
    <property type="molecule type" value="Genomic_DNA"/>
</dbReference>
<dbReference type="OrthoDB" id="3149552at2759"/>
<accession>A0A9P5Z9V9</accession>
<evidence type="ECO:0000313" key="3">
    <source>
        <dbReference type="Proteomes" id="UP000807469"/>
    </source>
</evidence>
<sequence length="704" mass="80080">MSLASLSPELIEKILNLLPIRDILRCRLLNRYVHSVYHGSFKLRYKASLSNSGFIDNEFSTLSVADKRIALAASHNAWIHLAPILKYRIDTPFVVDFNVSLSEGMLYVINMNTAVLPRDDGLEFCDVAALDLARKSDGNGDDLSGRARWKISKHSRVADGSPRFTCRLELATSLYEHDIYAEAHSSWNEPNATVFMVSICLYRYSDLNGRPRERPKEVKHIWLMNSRTKSPQISLQISGKHVVVLLSSGQIVHVFIYDFISDVLLMAFRVPLHTYDQNSIVFLDESTLLFPNSRSGKLDIFRIPERPTFEPVAPFLSLNLPTLSPNISHHSITCTADPIPLSERSYFEFGGQQASRHSNSLRSTLRPEKGFLKDAKASLCIFTFEIELDLPDQSSDDDGRPYYFTLVVHRSALLKVIALYTDPLPPPSSNQNTGQTHQYQWHTLDDSSMRMRDPLTRRIHINPEKAHVQETRHISRWVIPSAPRSVSWDDWGPPITRWFNHENMPAGDTTKGWGERCVRLPVKVYPRIYGSDTDDSESGPEGQYPYIVLDFRQQTISATWAMLSNDPTMASDVVEAVSLTENTLTFHQSIISASSQTTTSSNTRIENWRRSIGPTGVHVEPKTTQFCGEVVDYLRPNQALLVNYTTPLLDNFNIFRYPVVSSLPYLARASRELVNWSQVLMDDERLVGYYIGDEHHSVQVRQFN</sequence>
<proteinExistence type="predicted"/>
<dbReference type="SUPFAM" id="SSF81383">
    <property type="entry name" value="F-box domain"/>
    <property type="match status" value="1"/>
</dbReference>
<evidence type="ECO:0000259" key="1">
    <source>
        <dbReference type="PROSITE" id="PS50181"/>
    </source>
</evidence>
<reference evidence="2" key="1">
    <citation type="submission" date="2020-11" db="EMBL/GenBank/DDBJ databases">
        <authorList>
            <consortium name="DOE Joint Genome Institute"/>
            <person name="Ahrendt S."/>
            <person name="Riley R."/>
            <person name="Andreopoulos W."/>
            <person name="Labutti K."/>
            <person name="Pangilinan J."/>
            <person name="Ruiz-Duenas F.J."/>
            <person name="Barrasa J.M."/>
            <person name="Sanchez-Garcia M."/>
            <person name="Camarero S."/>
            <person name="Miyauchi S."/>
            <person name="Serrano A."/>
            <person name="Linde D."/>
            <person name="Babiker R."/>
            <person name="Drula E."/>
            <person name="Ayuso-Fernandez I."/>
            <person name="Pacheco R."/>
            <person name="Padilla G."/>
            <person name="Ferreira P."/>
            <person name="Barriuso J."/>
            <person name="Kellner H."/>
            <person name="Castanera R."/>
            <person name="Alfaro M."/>
            <person name="Ramirez L."/>
            <person name="Pisabarro A.G."/>
            <person name="Kuo A."/>
            <person name="Tritt A."/>
            <person name="Lipzen A."/>
            <person name="He G."/>
            <person name="Yan M."/>
            <person name="Ng V."/>
            <person name="Cullen D."/>
            <person name="Martin F."/>
            <person name="Rosso M.-N."/>
            <person name="Henrissat B."/>
            <person name="Hibbett D."/>
            <person name="Martinez A.T."/>
            <person name="Grigoriev I.V."/>
        </authorList>
    </citation>
    <scope>NUCLEOTIDE SEQUENCE</scope>
    <source>
        <strain evidence="2">CIRM-BRFM 674</strain>
    </source>
</reference>
<comment type="caution">
    <text evidence="2">The sequence shown here is derived from an EMBL/GenBank/DDBJ whole genome shotgun (WGS) entry which is preliminary data.</text>
</comment>
<dbReference type="InterPro" id="IPR001810">
    <property type="entry name" value="F-box_dom"/>
</dbReference>
<gene>
    <name evidence="2" type="ORF">BDN70DRAFT_929689</name>
</gene>
<evidence type="ECO:0000313" key="2">
    <source>
        <dbReference type="EMBL" id="KAF9482885.1"/>
    </source>
</evidence>
<dbReference type="Proteomes" id="UP000807469">
    <property type="component" value="Unassembled WGS sequence"/>
</dbReference>
<organism evidence="2 3">
    <name type="scientific">Pholiota conissans</name>
    <dbReference type="NCBI Taxonomy" id="109636"/>
    <lineage>
        <taxon>Eukaryota</taxon>
        <taxon>Fungi</taxon>
        <taxon>Dikarya</taxon>
        <taxon>Basidiomycota</taxon>
        <taxon>Agaricomycotina</taxon>
        <taxon>Agaricomycetes</taxon>
        <taxon>Agaricomycetidae</taxon>
        <taxon>Agaricales</taxon>
        <taxon>Agaricineae</taxon>
        <taxon>Strophariaceae</taxon>
        <taxon>Pholiota</taxon>
    </lineage>
</organism>